<feature type="domain" description="TRAF-type" evidence="7">
    <location>
        <begin position="153"/>
        <end position="197"/>
    </location>
</feature>
<evidence type="ECO:0000256" key="4">
    <source>
        <dbReference type="PROSITE-ProRule" id="PRU00207"/>
    </source>
</evidence>
<dbReference type="Gene3D" id="3.30.40.10">
    <property type="entry name" value="Zinc/RING finger domain, C3HC4 (zinc finger)"/>
    <property type="match status" value="2"/>
</dbReference>
<dbReference type="PROSITE" id="PS50145">
    <property type="entry name" value="ZF_TRAF"/>
    <property type="match status" value="1"/>
</dbReference>
<dbReference type="OrthoDB" id="1630758at2759"/>
<keyword evidence="2 4" id="KW-0863">Zinc-finger</keyword>
<dbReference type="AlphaFoldDB" id="A0A8H6YII5"/>
<proteinExistence type="predicted"/>
<dbReference type="Pfam" id="PF13923">
    <property type="entry name" value="zf-C3HC4_2"/>
    <property type="match status" value="1"/>
</dbReference>
<feature type="region of interest" description="Disordered" evidence="5">
    <location>
        <begin position="291"/>
        <end position="324"/>
    </location>
</feature>
<dbReference type="PANTHER" id="PTHR10131:SF94">
    <property type="entry name" value="TNF RECEPTOR-ASSOCIATED FACTOR 4"/>
    <property type="match status" value="1"/>
</dbReference>
<dbReference type="GO" id="GO:0008270">
    <property type="term" value="F:zinc ion binding"/>
    <property type="evidence" value="ECO:0007669"/>
    <property type="project" value="UniProtKB-KW"/>
</dbReference>
<dbReference type="SUPFAM" id="SSF49599">
    <property type="entry name" value="TRAF domain-like"/>
    <property type="match status" value="2"/>
</dbReference>
<dbReference type="PROSITE" id="PS00518">
    <property type="entry name" value="ZF_RING_1"/>
    <property type="match status" value="1"/>
</dbReference>
<evidence type="ECO:0000256" key="5">
    <source>
        <dbReference type="SAM" id="MobiDB-lite"/>
    </source>
</evidence>
<dbReference type="InterPro" id="IPR001841">
    <property type="entry name" value="Znf_RING"/>
</dbReference>
<dbReference type="EMBL" id="JACAZI010000004">
    <property type="protein sequence ID" value="KAF7361770.1"/>
    <property type="molecule type" value="Genomic_DNA"/>
</dbReference>
<dbReference type="Proteomes" id="UP000620124">
    <property type="component" value="Unassembled WGS sequence"/>
</dbReference>
<dbReference type="InterPro" id="IPR013083">
    <property type="entry name" value="Znf_RING/FYVE/PHD"/>
</dbReference>
<keyword evidence="3 4" id="KW-0862">Zinc</keyword>
<feature type="zinc finger region" description="TRAF-type" evidence="4">
    <location>
        <begin position="153"/>
        <end position="197"/>
    </location>
</feature>
<organism evidence="8 9">
    <name type="scientific">Mycena venus</name>
    <dbReference type="NCBI Taxonomy" id="2733690"/>
    <lineage>
        <taxon>Eukaryota</taxon>
        <taxon>Fungi</taxon>
        <taxon>Dikarya</taxon>
        <taxon>Basidiomycota</taxon>
        <taxon>Agaricomycotina</taxon>
        <taxon>Agaricomycetes</taxon>
        <taxon>Agaricomycetidae</taxon>
        <taxon>Agaricales</taxon>
        <taxon>Marasmiineae</taxon>
        <taxon>Mycenaceae</taxon>
        <taxon>Mycena</taxon>
    </lineage>
</organism>
<evidence type="ECO:0000256" key="2">
    <source>
        <dbReference type="ARBA" id="ARBA00022771"/>
    </source>
</evidence>
<protein>
    <submittedName>
        <fullName evidence="8">TRAF-type zinc finger protein</fullName>
    </submittedName>
</protein>
<dbReference type="SMART" id="SM00184">
    <property type="entry name" value="RING"/>
    <property type="match status" value="1"/>
</dbReference>
<gene>
    <name evidence="8" type="ORF">MVEN_00521200</name>
</gene>
<evidence type="ECO:0000313" key="8">
    <source>
        <dbReference type="EMBL" id="KAF7361770.1"/>
    </source>
</evidence>
<comment type="caution">
    <text evidence="8">The sequence shown here is derived from an EMBL/GenBank/DDBJ whole genome shotgun (WGS) entry which is preliminary data.</text>
</comment>
<keyword evidence="1 4" id="KW-0479">Metal-binding</keyword>
<name>A0A8H6YII5_9AGAR</name>
<evidence type="ECO:0000313" key="9">
    <source>
        <dbReference type="Proteomes" id="UP000620124"/>
    </source>
</evidence>
<keyword evidence="9" id="KW-1185">Reference proteome</keyword>
<accession>A0A8H6YII5</accession>
<dbReference type="InterPro" id="IPR001293">
    <property type="entry name" value="Znf_TRAF"/>
</dbReference>
<evidence type="ECO:0000259" key="6">
    <source>
        <dbReference type="PROSITE" id="PS50089"/>
    </source>
</evidence>
<feature type="compositionally biased region" description="Low complexity" evidence="5">
    <location>
        <begin position="295"/>
        <end position="309"/>
    </location>
</feature>
<dbReference type="PROSITE" id="PS50089">
    <property type="entry name" value="ZF_RING_2"/>
    <property type="match status" value="1"/>
</dbReference>
<reference evidence="8" key="1">
    <citation type="submission" date="2020-05" db="EMBL/GenBank/DDBJ databases">
        <title>Mycena genomes resolve the evolution of fungal bioluminescence.</title>
        <authorList>
            <person name="Tsai I.J."/>
        </authorList>
    </citation>
    <scope>NUCLEOTIDE SEQUENCE</scope>
    <source>
        <strain evidence="8">CCC161011</strain>
    </source>
</reference>
<evidence type="ECO:0000259" key="7">
    <source>
        <dbReference type="PROSITE" id="PS50145"/>
    </source>
</evidence>
<dbReference type="PANTHER" id="PTHR10131">
    <property type="entry name" value="TNF RECEPTOR ASSOCIATED FACTOR"/>
    <property type="match status" value="1"/>
</dbReference>
<dbReference type="Pfam" id="PF02176">
    <property type="entry name" value="zf-TRAF"/>
    <property type="match status" value="1"/>
</dbReference>
<dbReference type="SUPFAM" id="SSF57850">
    <property type="entry name" value="RING/U-box"/>
    <property type="match status" value="1"/>
</dbReference>
<dbReference type="InterPro" id="IPR017907">
    <property type="entry name" value="Znf_RING_CS"/>
</dbReference>
<feature type="domain" description="RING-type" evidence="6">
    <location>
        <begin position="15"/>
        <end position="54"/>
    </location>
</feature>
<sequence length="513" mass="55427">MLFNYVVEPNSNLLCCICRMPFVEPVTTRTCSHTFCRDCIIQSISHARQCPIDRSALSVDDLLPANSIIRSLVDELIVECIHHSSGCTHTCQRQLLTAHVMDVCPFSRVPCPKGECTEHLARTDAESHHCSAHTLAPCDSCGAEFQLDDLPNHVLECNDSPVSCEFCTLELPRRDLPAHKITCLEALVPCPQASNGCGWTGPRATLASAHIPSCPYEAIKGFFALNTAKFAHLAEENLILRHKLDTLENAFQTTKRELHSAKTALGPWYRPDGVYPLSAYRPFLPSAELAPDLQPASASPSSSATSSPSDARRFSQRAGDAPNALDHALPQDLAAYFPPVTPDEVYHDRASRRRTLPAGWEPLTPFNGAGLPQHTQVAPLNLSTTLEGALAGMRESVVALGGAVDSLGRRSDIALTNETLRLNEEIMSLRANVHGLRMQVHTIMMDRNAQVTGRGAENLNLGAGASVLGVGVGGGDGAWPLPMHPPPPPRGFYSYPHPQAMSPGGLGQSTTKL</sequence>
<evidence type="ECO:0000256" key="3">
    <source>
        <dbReference type="ARBA" id="ARBA00022833"/>
    </source>
</evidence>
<evidence type="ECO:0000256" key="1">
    <source>
        <dbReference type="ARBA" id="ARBA00022723"/>
    </source>
</evidence>